<proteinExistence type="predicted"/>
<accession>A0A8H6K6Q2</accession>
<dbReference type="EMBL" id="WIGM01000412">
    <property type="protein sequence ID" value="KAF6826074.1"/>
    <property type="molecule type" value="Genomic_DNA"/>
</dbReference>
<evidence type="ECO:0000313" key="2">
    <source>
        <dbReference type="EMBL" id="KAF6826074.1"/>
    </source>
</evidence>
<name>A0A8H6K6Q2_9PEZI</name>
<evidence type="ECO:0000256" key="1">
    <source>
        <dbReference type="SAM" id="MobiDB-lite"/>
    </source>
</evidence>
<comment type="caution">
    <text evidence="2">The sequence shown here is derived from an EMBL/GenBank/DDBJ whole genome shotgun (WGS) entry which is preliminary data.</text>
</comment>
<protein>
    <submittedName>
        <fullName evidence="2">Uncharacterized protein</fullName>
    </submittedName>
</protein>
<sequence>MAEAAVAESSVEADADGRGFRHQAIGSLGVASRSSSFMGFFWRLKVVAGQIVSMEGWRGGTGRLVETFAETDLTGPNLLPEQGGPTPASALRSLQWSPGCQSATPHSGQRSLSGSDSPAVESLPSPSTPASTHQPSSTVSPPITMRHQANPDSKFTHPRA</sequence>
<gene>
    <name evidence="2" type="ORF">CMUS01_09595</name>
</gene>
<reference evidence="2" key="1">
    <citation type="journal article" date="2020" name="Phytopathology">
        <title>Genome Sequence Resources of Colletotrichum truncatum, C. plurivorum, C. musicola, and C. sojae: Four Species Pathogenic to Soybean (Glycine max).</title>
        <authorList>
            <person name="Rogerio F."/>
            <person name="Boufleur T.R."/>
            <person name="Ciampi-Guillardi M."/>
            <person name="Sukno S.A."/>
            <person name="Thon M.R."/>
            <person name="Massola Junior N.S."/>
            <person name="Baroncelli R."/>
        </authorList>
    </citation>
    <scope>NUCLEOTIDE SEQUENCE</scope>
    <source>
        <strain evidence="2">LFN0074</strain>
    </source>
</reference>
<dbReference type="AlphaFoldDB" id="A0A8H6K6Q2"/>
<feature type="region of interest" description="Disordered" evidence="1">
    <location>
        <begin position="74"/>
        <end position="160"/>
    </location>
</feature>
<feature type="compositionally biased region" description="Polar residues" evidence="1">
    <location>
        <begin position="92"/>
        <end position="116"/>
    </location>
</feature>
<feature type="compositionally biased region" description="Polar residues" evidence="1">
    <location>
        <begin position="124"/>
        <end position="141"/>
    </location>
</feature>
<keyword evidence="3" id="KW-1185">Reference proteome</keyword>
<organism evidence="2 3">
    <name type="scientific">Colletotrichum musicola</name>
    <dbReference type="NCBI Taxonomy" id="2175873"/>
    <lineage>
        <taxon>Eukaryota</taxon>
        <taxon>Fungi</taxon>
        <taxon>Dikarya</taxon>
        <taxon>Ascomycota</taxon>
        <taxon>Pezizomycotina</taxon>
        <taxon>Sordariomycetes</taxon>
        <taxon>Hypocreomycetidae</taxon>
        <taxon>Glomerellales</taxon>
        <taxon>Glomerellaceae</taxon>
        <taxon>Colletotrichum</taxon>
        <taxon>Colletotrichum orchidearum species complex</taxon>
    </lineage>
</organism>
<evidence type="ECO:0000313" key="3">
    <source>
        <dbReference type="Proteomes" id="UP000639643"/>
    </source>
</evidence>
<dbReference type="Proteomes" id="UP000639643">
    <property type="component" value="Unassembled WGS sequence"/>
</dbReference>